<reference evidence="2" key="2">
    <citation type="submission" date="2020-10" db="UniProtKB">
        <authorList>
            <consortium name="WormBaseParasite"/>
        </authorList>
    </citation>
    <scope>IDENTIFICATION</scope>
</reference>
<protein>
    <submittedName>
        <fullName evidence="2">HTH_48 domain-containing protein</fullName>
    </submittedName>
</protein>
<accession>A0A7E5A061</accession>
<organism evidence="1 2">
    <name type="scientific">Panagrellus redivivus</name>
    <name type="common">Microworm</name>
    <dbReference type="NCBI Taxonomy" id="6233"/>
    <lineage>
        <taxon>Eukaryota</taxon>
        <taxon>Metazoa</taxon>
        <taxon>Ecdysozoa</taxon>
        <taxon>Nematoda</taxon>
        <taxon>Chromadorea</taxon>
        <taxon>Rhabditida</taxon>
        <taxon>Tylenchina</taxon>
        <taxon>Panagrolaimomorpha</taxon>
        <taxon>Panagrolaimoidea</taxon>
        <taxon>Panagrolaimidae</taxon>
        <taxon>Panagrellus</taxon>
    </lineage>
</organism>
<name>A0A7E5A061_PANRE</name>
<keyword evidence="1" id="KW-1185">Reference proteome</keyword>
<dbReference type="WBParaSite" id="Pan_g6660.t1">
    <property type="protein sequence ID" value="Pan_g6660.t1"/>
    <property type="gene ID" value="Pan_g6660"/>
</dbReference>
<sequence length="102" mass="11883">MVQIMHIRVYYKSINKVSGKKGRKNHRSSLSVYTIAHSEQVAMHRGLALEQLAMMGTFYRNFKGRFVTDVQPKTVQTESEEHGNIIEKRTLMLIIRSVKRTF</sequence>
<dbReference type="Proteomes" id="UP000492821">
    <property type="component" value="Unassembled WGS sequence"/>
</dbReference>
<dbReference type="AlphaFoldDB" id="A0A7E5A061"/>
<evidence type="ECO:0000313" key="1">
    <source>
        <dbReference type="Proteomes" id="UP000492821"/>
    </source>
</evidence>
<reference evidence="1" key="1">
    <citation type="journal article" date="2013" name="Genetics">
        <title>The draft genome and transcriptome of Panagrellus redivivus are shaped by the harsh demands of a free-living lifestyle.</title>
        <authorList>
            <person name="Srinivasan J."/>
            <person name="Dillman A.R."/>
            <person name="Macchietto M.G."/>
            <person name="Heikkinen L."/>
            <person name="Lakso M."/>
            <person name="Fracchia K.M."/>
            <person name="Antoshechkin I."/>
            <person name="Mortazavi A."/>
            <person name="Wong G."/>
            <person name="Sternberg P.W."/>
        </authorList>
    </citation>
    <scope>NUCLEOTIDE SEQUENCE [LARGE SCALE GENOMIC DNA]</scope>
    <source>
        <strain evidence="1">MT8872</strain>
    </source>
</reference>
<proteinExistence type="predicted"/>
<evidence type="ECO:0000313" key="2">
    <source>
        <dbReference type="WBParaSite" id="Pan_g6660.t1"/>
    </source>
</evidence>